<protein>
    <submittedName>
        <fullName evidence="1">Biotin biosynthesis bifunctional protein BioHC</fullName>
    </submittedName>
</protein>
<name>A0ABR3KT75_TRISP</name>
<evidence type="ECO:0000313" key="1">
    <source>
        <dbReference type="EMBL" id="KAL1243622.1"/>
    </source>
</evidence>
<comment type="caution">
    <text evidence="1">The sequence shown here is derived from an EMBL/GenBank/DDBJ whole genome shotgun (WGS) entry which is preliminary data.</text>
</comment>
<dbReference type="EMBL" id="JBEUSY010000168">
    <property type="protein sequence ID" value="KAL1243622.1"/>
    <property type="molecule type" value="Genomic_DNA"/>
</dbReference>
<dbReference type="Proteomes" id="UP001558632">
    <property type="component" value="Unassembled WGS sequence"/>
</dbReference>
<organism evidence="1 2">
    <name type="scientific">Trichinella spiralis</name>
    <name type="common">Trichina worm</name>
    <dbReference type="NCBI Taxonomy" id="6334"/>
    <lineage>
        <taxon>Eukaryota</taxon>
        <taxon>Metazoa</taxon>
        <taxon>Ecdysozoa</taxon>
        <taxon>Nematoda</taxon>
        <taxon>Enoplea</taxon>
        <taxon>Dorylaimia</taxon>
        <taxon>Trichinellida</taxon>
        <taxon>Trichinellidae</taxon>
        <taxon>Trichinella</taxon>
    </lineage>
</organism>
<keyword evidence="2" id="KW-1185">Reference proteome</keyword>
<feature type="non-terminal residue" evidence="1">
    <location>
        <position position="91"/>
    </location>
</feature>
<gene>
    <name evidence="1" type="ORF">TSPI_06788</name>
</gene>
<reference evidence="1 2" key="1">
    <citation type="submission" date="2024-07" db="EMBL/GenBank/DDBJ databases">
        <title>Enhanced genomic and transcriptomic resources for Trichinella pseudospiralis and T. spiralis underpin the discovery of pronounced molecular differences between stages and species.</title>
        <authorList>
            <person name="Pasi K.K."/>
            <person name="La Rosa G."/>
            <person name="Gomez-Morales M.A."/>
            <person name="Tosini F."/>
            <person name="Sumanam S."/>
            <person name="Young N.D."/>
            <person name="Chang B.C."/>
            <person name="Robin G.B."/>
        </authorList>
    </citation>
    <scope>NUCLEOTIDE SEQUENCE [LARGE SCALE GENOMIC DNA]</scope>
    <source>
        <strain evidence="1">ISS534</strain>
    </source>
</reference>
<accession>A0ABR3KT75</accession>
<evidence type="ECO:0000313" key="2">
    <source>
        <dbReference type="Proteomes" id="UP001558632"/>
    </source>
</evidence>
<sequence length="91" mass="10865">MQKPVHWMNVKRVQFNFWIYCLHKGVHLQYSNCRNHSKQSGFILLHSTRLDTRLQPEQLSLLIPELKGVSIHTTHRNQDRIYRIKDILSTA</sequence>
<proteinExistence type="predicted"/>